<organism evidence="1 2">
    <name type="scientific">Thioflexithrix psekupsensis</name>
    <dbReference type="NCBI Taxonomy" id="1570016"/>
    <lineage>
        <taxon>Bacteria</taxon>
        <taxon>Pseudomonadati</taxon>
        <taxon>Pseudomonadota</taxon>
        <taxon>Gammaproteobacteria</taxon>
        <taxon>Thiotrichales</taxon>
        <taxon>Thioflexithrix</taxon>
    </lineage>
</organism>
<comment type="caution">
    <text evidence="1">The sequence shown here is derived from an EMBL/GenBank/DDBJ whole genome shotgun (WGS) entry which is preliminary data.</text>
</comment>
<reference evidence="1 2" key="1">
    <citation type="submission" date="2016-12" db="EMBL/GenBank/DDBJ databases">
        <title>Thioflexothrix psekupsii D3 genome sequencing and assembly.</title>
        <authorList>
            <person name="Fomenkov A."/>
            <person name="Vincze T."/>
            <person name="Grabovich M."/>
            <person name="Anton B.P."/>
            <person name="Dubinina G."/>
            <person name="Orlova M."/>
            <person name="Belousova E."/>
            <person name="Roberts R.J."/>
        </authorList>
    </citation>
    <scope>NUCLEOTIDE SEQUENCE [LARGE SCALE GENOMIC DNA]</scope>
    <source>
        <strain evidence="1">D3</strain>
    </source>
</reference>
<proteinExistence type="predicted"/>
<sequence>MSRRKRQFSYADWSLDALRKAFALQMIRQDLFPATVTEPIVPALWLQEILQRGQHLALASEKARSEFIIAPILLFISDLLEKNITVYSGVRFDVDKEKGLHGICDFILSRSPALPTVQAPVFMLVEAKKNDIEEGLGQCAAEMVAAQWFNQQENTPIATVYGCVTTGETWQFMALQENTLCMDDRKYFITDLTLILNRLKQSLAV</sequence>
<dbReference type="RefSeq" id="WP_086487558.1">
    <property type="nucleotide sequence ID" value="NZ_MSLT01000012.1"/>
</dbReference>
<evidence type="ECO:0000313" key="1">
    <source>
        <dbReference type="EMBL" id="OUD13778.1"/>
    </source>
</evidence>
<evidence type="ECO:0000313" key="2">
    <source>
        <dbReference type="Proteomes" id="UP000194798"/>
    </source>
</evidence>
<keyword evidence="2" id="KW-1185">Reference proteome</keyword>
<dbReference type="Proteomes" id="UP000194798">
    <property type="component" value="Unassembled WGS sequence"/>
</dbReference>
<gene>
    <name evidence="1" type="ORF">TPSD3_05345</name>
</gene>
<accession>A0A251X6S5</accession>
<dbReference type="OrthoDB" id="155875at2"/>
<dbReference type="AlphaFoldDB" id="A0A251X6S5"/>
<name>A0A251X6S5_9GAMM</name>
<dbReference type="EMBL" id="MSLT01000012">
    <property type="protein sequence ID" value="OUD13778.1"/>
    <property type="molecule type" value="Genomic_DNA"/>
</dbReference>
<protein>
    <submittedName>
        <fullName evidence="1">Uncharacterized protein</fullName>
    </submittedName>
</protein>